<comment type="caution">
    <text evidence="2">The sequence shown here is derived from an EMBL/GenBank/DDBJ whole genome shotgun (WGS) entry which is preliminary data.</text>
</comment>
<proteinExistence type="predicted"/>
<name>A0A3S3BI58_9NOCA</name>
<gene>
    <name evidence="2" type="ORF">EGT50_10355</name>
</gene>
<protein>
    <submittedName>
        <fullName evidence="2">Uncharacterized protein</fullName>
    </submittedName>
</protein>
<dbReference type="GO" id="GO:0004497">
    <property type="term" value="F:monooxygenase activity"/>
    <property type="evidence" value="ECO:0007669"/>
    <property type="project" value="TreeGrafter"/>
</dbReference>
<dbReference type="Pfam" id="PF13738">
    <property type="entry name" value="Pyr_redox_3"/>
    <property type="match status" value="1"/>
</dbReference>
<dbReference type="Gene3D" id="3.50.50.60">
    <property type="entry name" value="FAD/NAD(P)-binding domain"/>
    <property type="match status" value="1"/>
</dbReference>
<sequence>MEQNSNLPVVVVGAGPIGLSAAANVLDQGMTPIVLEAGDAIAANIRDWAHVRLFSPWRYLVDPVAEKMLDAAGWKRPADGGHPTGGELIEEFLEPLAELPQMAEVIRFSHRVKHVTRQGVDKVKSDGRDGRPFVVVADTPDGEVRFVAQAVVDASGTWNQPNPIGAGGVPAVGEERAATDGAIRYGMPDLLGSDKAKFANKRVAVIGSGHSAQNVVRDLATLGTEAPDTRTTWLVRRAEAGQMFGGGSSDQLAARGALGADAERLATGGAVDFVTGFRVEEVINKGDGVYLISTDGVKAGPFDYIVANTGARPDFAISRELRLDIDAGIESTTTMAPLIDPNIHSCGSVRPHGVDELAHPDTGYYPIGMKSYGRAPTFLLMTGYEQARSVVAEIAGDHEGARRIELILPETGVCSSTSVGEAPRVESSSGGPSEIELFDDVDLGGCGVPAKVAETASACCGTAPAGATAAAAASCC</sequence>
<dbReference type="InterPro" id="IPR050982">
    <property type="entry name" value="Auxin_biosynth/cation_transpt"/>
</dbReference>
<dbReference type="PRINTS" id="PR00411">
    <property type="entry name" value="PNDRDTASEI"/>
</dbReference>
<keyword evidence="3" id="KW-1185">Reference proteome</keyword>
<dbReference type="OrthoDB" id="7279140at2"/>
<dbReference type="RefSeq" id="WP_127954013.1">
    <property type="nucleotide sequence ID" value="NZ_RKLO01000004.1"/>
</dbReference>
<dbReference type="SUPFAM" id="SSF51905">
    <property type="entry name" value="FAD/NAD(P)-binding domain"/>
    <property type="match status" value="1"/>
</dbReference>
<evidence type="ECO:0000313" key="2">
    <source>
        <dbReference type="EMBL" id="RVW01868.1"/>
    </source>
</evidence>
<dbReference type="GO" id="GO:0050660">
    <property type="term" value="F:flavin adenine dinucleotide binding"/>
    <property type="evidence" value="ECO:0007669"/>
    <property type="project" value="TreeGrafter"/>
</dbReference>
<evidence type="ECO:0000313" key="3">
    <source>
        <dbReference type="Proteomes" id="UP000283479"/>
    </source>
</evidence>
<dbReference type="PANTHER" id="PTHR43539:SF78">
    <property type="entry name" value="FLAVIN-CONTAINING MONOOXYGENASE"/>
    <property type="match status" value="1"/>
</dbReference>
<keyword evidence="1" id="KW-0560">Oxidoreductase</keyword>
<dbReference type="PANTHER" id="PTHR43539">
    <property type="entry name" value="FLAVIN-BINDING MONOOXYGENASE-LIKE PROTEIN (AFU_ORTHOLOGUE AFUA_4G09220)"/>
    <property type="match status" value="1"/>
</dbReference>
<evidence type="ECO:0000256" key="1">
    <source>
        <dbReference type="ARBA" id="ARBA00023002"/>
    </source>
</evidence>
<accession>A0A3S3BI58</accession>
<dbReference type="EMBL" id="RKLO01000004">
    <property type="protein sequence ID" value="RVW01868.1"/>
    <property type="molecule type" value="Genomic_DNA"/>
</dbReference>
<dbReference type="AlphaFoldDB" id="A0A3S3BI58"/>
<reference evidence="2 3" key="1">
    <citation type="submission" date="2018-11" db="EMBL/GenBank/DDBJ databases">
        <title>Rhodococcus spongicola sp. nov. and Rhodococcus xishaensis sp. nov. from marine sponges.</title>
        <authorList>
            <person name="Li L."/>
            <person name="Lin H.W."/>
        </authorList>
    </citation>
    <scope>NUCLEOTIDE SEQUENCE [LARGE SCALE GENOMIC DNA]</scope>
    <source>
        <strain evidence="2 3">LHW51113</strain>
    </source>
</reference>
<organism evidence="2 3">
    <name type="scientific">Rhodococcus xishaensis</name>
    <dbReference type="NCBI Taxonomy" id="2487364"/>
    <lineage>
        <taxon>Bacteria</taxon>
        <taxon>Bacillati</taxon>
        <taxon>Actinomycetota</taxon>
        <taxon>Actinomycetes</taxon>
        <taxon>Mycobacteriales</taxon>
        <taxon>Nocardiaceae</taxon>
        <taxon>Rhodococcus</taxon>
    </lineage>
</organism>
<dbReference type="Proteomes" id="UP000283479">
    <property type="component" value="Unassembled WGS sequence"/>
</dbReference>
<dbReference type="InterPro" id="IPR036188">
    <property type="entry name" value="FAD/NAD-bd_sf"/>
</dbReference>